<reference evidence="1 2" key="1">
    <citation type="submission" date="2012-10" db="EMBL/GenBank/DDBJ databases">
        <authorList>
            <person name="Zafar N."/>
            <person name="Inman J."/>
            <person name="Hall N."/>
            <person name="Lorenzi H."/>
            <person name="Caler E."/>
        </authorList>
    </citation>
    <scope>NUCLEOTIDE SEQUENCE [LARGE SCALE GENOMIC DNA]</scope>
    <source>
        <strain evidence="1 2">IP1</strain>
    </source>
</reference>
<dbReference type="PANTHER" id="PTHR45661">
    <property type="entry name" value="SURFACE ANTIGEN"/>
    <property type="match status" value="1"/>
</dbReference>
<evidence type="ECO:0008006" key="3">
    <source>
        <dbReference type="Google" id="ProtNLM"/>
    </source>
</evidence>
<name>A0A0A1U6J4_ENTIV</name>
<accession>A0A0A1U6J4</accession>
<dbReference type="Gene3D" id="3.80.10.10">
    <property type="entry name" value="Ribonuclease Inhibitor"/>
    <property type="match status" value="3"/>
</dbReference>
<sequence>MTKKLEEFYLMNVVLYMNTFNSLSTFSCINTKCQSVLNRMQTNPLLSDKFSYDAIKSPQRNIMDYLSRIMKLFPNIQTLYLPSYKCIIPQLSKFNISFIKVKSFYDEKDVIPNEGYEGTYITRHVCFVSFENFGTTSYFQRIQSETLNKLKTLTIYSKETADDFLRNAKYFTSCTEITITDDVSLTRDVYGNKIKKEITKETQTNIKQMWDVLVNNRSVLWSFRILRKVRIILRDETHIQKISEFTKGAPNLNFCFYIKHISSITNKVTEDVVKQLKKCGNVIFRTIDVFQEYIESNNMLQLPVTFVNISKTIEISENLISNLIVFIQMYAFEFDEVRLSIKEHEEVDMSQIDCKKLVLVNDTKGRVTLKISPKTCVVVCDENDQYALCCSKDVTITLQQHFEPQFLDKVTDPDFFAYSDSQDDDSEDSENGNMEYADHKVLEHLQFVKNVFIQMEVLEFIESPIDASRCFKVTQRPSNVPQTIDYQNFSMLKYSRQKDNQYIPSRNLQLLVNCSINLISLELENIYGDSVTTKQNVDLSKFQLQELHLTRCRKCIFHLPSTLTKLSLYDVCNSCYSSKETIYLKSFSMNFVEDYHLDSKYLYNNQNIVIDYPIQLDECEAYPDENIYNNTTNNYFVYKEIRVASTPMGWYTFKETKTWNKQWKDCMSADDNTKKEQLKKMMKETICVLEDRAFQGNISFHLGAMGGIKEIGNFCFKNHSDQYLTTLNLPYGLTKIGYGAFENITTLTSVHLNDITKLPYKCFAGDINLIEITSPLESVEVEDYALWKCCSLVRHPKFVPAKGAKLLDNFIVKSCNLKHLELPESVDEIKNWCYKNYTMLESVKIINESCLIGKQCFMGCSNIRSIQIEESVLFDKHLVFANLSSLTSLHLPTTLTKIRKFMFKNCRKLEDVVMKEGIHKICDSAFQNCATLKIIDIPKSVTKVGLSSFKGCVSLHKIRCLQSLHFSASSLCGVDATFNYY</sequence>
<dbReference type="KEGG" id="eiv:EIN_299440"/>
<organism evidence="1 2">
    <name type="scientific">Entamoeba invadens IP1</name>
    <dbReference type="NCBI Taxonomy" id="370355"/>
    <lineage>
        <taxon>Eukaryota</taxon>
        <taxon>Amoebozoa</taxon>
        <taxon>Evosea</taxon>
        <taxon>Archamoebae</taxon>
        <taxon>Mastigamoebida</taxon>
        <taxon>Entamoebidae</taxon>
        <taxon>Entamoeba</taxon>
    </lineage>
</organism>
<dbReference type="RefSeq" id="XP_004256706.1">
    <property type="nucleotide sequence ID" value="XM_004256658.1"/>
</dbReference>
<evidence type="ECO:0000313" key="1">
    <source>
        <dbReference type="EMBL" id="ELP89935.1"/>
    </source>
</evidence>
<dbReference type="GeneID" id="14888952"/>
<dbReference type="Pfam" id="PF13306">
    <property type="entry name" value="LRR_5"/>
    <property type="match status" value="3"/>
</dbReference>
<dbReference type="AlphaFoldDB" id="A0A0A1U6J4"/>
<dbReference type="InterPro" id="IPR026906">
    <property type="entry name" value="LRR_5"/>
</dbReference>
<gene>
    <name evidence="1" type="ORF">EIN_299440</name>
</gene>
<dbReference type="InterPro" id="IPR053139">
    <property type="entry name" value="Surface_bspA-like"/>
</dbReference>
<dbReference type="VEuPathDB" id="AmoebaDB:EIN_299440"/>
<dbReference type="EMBL" id="KB206538">
    <property type="protein sequence ID" value="ELP89935.1"/>
    <property type="molecule type" value="Genomic_DNA"/>
</dbReference>
<dbReference type="SUPFAM" id="SSF52058">
    <property type="entry name" value="L domain-like"/>
    <property type="match status" value="1"/>
</dbReference>
<dbReference type="InterPro" id="IPR032675">
    <property type="entry name" value="LRR_dom_sf"/>
</dbReference>
<dbReference type="PANTHER" id="PTHR45661:SF3">
    <property type="entry name" value="IG-LIKE DOMAIN-CONTAINING PROTEIN"/>
    <property type="match status" value="1"/>
</dbReference>
<dbReference type="OrthoDB" id="34643at2759"/>
<keyword evidence="2" id="KW-1185">Reference proteome</keyword>
<dbReference type="Proteomes" id="UP000014680">
    <property type="component" value="Unassembled WGS sequence"/>
</dbReference>
<protein>
    <recommendedName>
        <fullName evidence="3">Leucine rich repeat containing protein BspA family protein</fullName>
    </recommendedName>
</protein>
<dbReference type="PROSITE" id="PS51257">
    <property type="entry name" value="PROKAR_LIPOPROTEIN"/>
    <property type="match status" value="1"/>
</dbReference>
<evidence type="ECO:0000313" key="2">
    <source>
        <dbReference type="Proteomes" id="UP000014680"/>
    </source>
</evidence>
<proteinExistence type="predicted"/>